<evidence type="ECO:0000313" key="10">
    <source>
        <dbReference type="Proteomes" id="UP000054621"/>
    </source>
</evidence>
<dbReference type="EC" id="1.1.5.3" evidence="6"/>
<dbReference type="PANTHER" id="PTHR11985">
    <property type="entry name" value="GLYCEROL-3-PHOSPHATE DEHYDROGENASE"/>
    <property type="match status" value="1"/>
</dbReference>
<dbReference type="AlphaFoldDB" id="A0A0W0YD55"/>
<dbReference type="Pfam" id="PF01266">
    <property type="entry name" value="DAO"/>
    <property type="match status" value="1"/>
</dbReference>
<evidence type="ECO:0000256" key="1">
    <source>
        <dbReference type="ARBA" id="ARBA00001974"/>
    </source>
</evidence>
<keyword evidence="3 6" id="KW-0285">Flavoprotein</keyword>
<dbReference type="RefSeq" id="WP_027269763.1">
    <property type="nucleotide sequence ID" value="NZ_CAAAJE010000004.1"/>
</dbReference>
<dbReference type="NCBIfam" id="NF009906">
    <property type="entry name" value="PRK13369.1"/>
    <property type="match status" value="1"/>
</dbReference>
<dbReference type="SUPFAM" id="SSF54373">
    <property type="entry name" value="FAD-linked reductases, C-terminal domain"/>
    <property type="match status" value="1"/>
</dbReference>
<keyword evidence="5 6" id="KW-0560">Oxidoreductase</keyword>
<comment type="cofactor">
    <cofactor evidence="1 6">
        <name>FAD</name>
        <dbReference type="ChEBI" id="CHEBI:57692"/>
    </cofactor>
</comment>
<dbReference type="InterPro" id="IPR006076">
    <property type="entry name" value="FAD-dep_OxRdtase"/>
</dbReference>
<comment type="caution">
    <text evidence="9">The sequence shown here is derived from an EMBL/GenBank/DDBJ whole genome shotgun (WGS) entry which is preliminary data.</text>
</comment>
<dbReference type="SUPFAM" id="SSF51905">
    <property type="entry name" value="FAD/NAD(P)-binding domain"/>
    <property type="match status" value="1"/>
</dbReference>
<name>A0A0W0YD55_9GAMM</name>
<proteinExistence type="inferred from homology"/>
<dbReference type="PRINTS" id="PR01001">
    <property type="entry name" value="FADG3PDH"/>
</dbReference>
<feature type="domain" description="FAD dependent oxidoreductase" evidence="7">
    <location>
        <begin position="6"/>
        <end position="359"/>
    </location>
</feature>
<keyword evidence="4" id="KW-0274">FAD</keyword>
<dbReference type="PANTHER" id="PTHR11985:SF15">
    <property type="entry name" value="GLYCEROL-3-PHOSPHATE DEHYDROGENASE, MITOCHONDRIAL"/>
    <property type="match status" value="1"/>
</dbReference>
<dbReference type="EMBL" id="LNYV01000037">
    <property type="protein sequence ID" value="KTD54467.1"/>
    <property type="molecule type" value="Genomic_DNA"/>
</dbReference>
<evidence type="ECO:0000256" key="2">
    <source>
        <dbReference type="ARBA" id="ARBA00007330"/>
    </source>
</evidence>
<organism evidence="9 10">
    <name type="scientific">Legionella sainthelensi</name>
    <dbReference type="NCBI Taxonomy" id="28087"/>
    <lineage>
        <taxon>Bacteria</taxon>
        <taxon>Pseudomonadati</taxon>
        <taxon>Pseudomonadota</taxon>
        <taxon>Gammaproteobacteria</taxon>
        <taxon>Legionellales</taxon>
        <taxon>Legionellaceae</taxon>
        <taxon>Legionella</taxon>
    </lineage>
</organism>
<accession>A0A0W0YD55</accession>
<dbReference type="PROSITE" id="PS00977">
    <property type="entry name" value="FAD_G3PDH_1"/>
    <property type="match status" value="1"/>
</dbReference>
<dbReference type="NCBIfam" id="NF008899">
    <property type="entry name" value="PRK12266.1"/>
    <property type="match status" value="1"/>
</dbReference>
<dbReference type="Gene3D" id="1.10.8.870">
    <property type="entry name" value="Alpha-glycerophosphate oxidase, cap domain"/>
    <property type="match status" value="1"/>
</dbReference>
<dbReference type="Pfam" id="PF16901">
    <property type="entry name" value="DAO_C"/>
    <property type="match status" value="1"/>
</dbReference>
<gene>
    <name evidence="9" type="primary">glpD</name>
    <name evidence="9" type="ORF">Lsai_3289</name>
</gene>
<evidence type="ECO:0000259" key="8">
    <source>
        <dbReference type="Pfam" id="PF16901"/>
    </source>
</evidence>
<feature type="domain" description="Alpha-glycerophosphate oxidase C-terminal" evidence="8">
    <location>
        <begin position="379"/>
        <end position="486"/>
    </location>
</feature>
<dbReference type="InterPro" id="IPR031656">
    <property type="entry name" value="DAO_C"/>
</dbReference>
<dbReference type="InterPro" id="IPR000447">
    <property type="entry name" value="G3P_DH_FAD-dep"/>
</dbReference>
<dbReference type="STRING" id="28087.Lsai_3289"/>
<evidence type="ECO:0000256" key="6">
    <source>
        <dbReference type="RuleBase" id="RU361217"/>
    </source>
</evidence>
<reference evidence="9 10" key="1">
    <citation type="submission" date="2015-11" db="EMBL/GenBank/DDBJ databases">
        <title>Genomic analysis of 38 Legionella species identifies large and diverse effector repertoires.</title>
        <authorList>
            <person name="Burstein D."/>
            <person name="Amaro F."/>
            <person name="Zusman T."/>
            <person name="Lifshitz Z."/>
            <person name="Cohen O."/>
            <person name="Gilbert J.A."/>
            <person name="Pupko T."/>
            <person name="Shuman H.A."/>
            <person name="Segal G."/>
        </authorList>
    </citation>
    <scope>NUCLEOTIDE SEQUENCE [LARGE SCALE GENOMIC DNA]</scope>
    <source>
        <strain evidence="9 10">Mt.St.Helens-4</strain>
    </source>
</reference>
<dbReference type="Gene3D" id="3.50.50.60">
    <property type="entry name" value="FAD/NAD(P)-binding domain"/>
    <property type="match status" value="1"/>
</dbReference>
<comment type="catalytic activity">
    <reaction evidence="6">
        <text>a quinone + sn-glycerol 3-phosphate = dihydroxyacetone phosphate + a quinol</text>
        <dbReference type="Rhea" id="RHEA:18977"/>
        <dbReference type="ChEBI" id="CHEBI:24646"/>
        <dbReference type="ChEBI" id="CHEBI:57597"/>
        <dbReference type="ChEBI" id="CHEBI:57642"/>
        <dbReference type="ChEBI" id="CHEBI:132124"/>
        <dbReference type="EC" id="1.1.5.3"/>
    </reaction>
</comment>
<dbReference type="eggNOG" id="COG0578">
    <property type="taxonomic scope" value="Bacteria"/>
</dbReference>
<evidence type="ECO:0000259" key="7">
    <source>
        <dbReference type="Pfam" id="PF01266"/>
    </source>
</evidence>
<dbReference type="GO" id="GO:0046168">
    <property type="term" value="P:glycerol-3-phosphate catabolic process"/>
    <property type="evidence" value="ECO:0007669"/>
    <property type="project" value="TreeGrafter"/>
</dbReference>
<dbReference type="GO" id="GO:0009331">
    <property type="term" value="C:glycerol-3-phosphate dehydrogenase (FAD) complex"/>
    <property type="evidence" value="ECO:0007669"/>
    <property type="project" value="UniProtKB-UniRule"/>
</dbReference>
<evidence type="ECO:0000313" key="9">
    <source>
        <dbReference type="EMBL" id="KTD54467.1"/>
    </source>
</evidence>
<sequence>MSVVFDVAIIGGGINGSGCAADAALRGLSVVLLEQDDLASKTSSSSTKLIHGGLRYLEHYEFNLVKKALIERQRLLDLAPHLVHPQALVLPYEHHMRPSWFLRLGLFFYDHLSRKNRLPKCKTIHRESKGGYFDPLINELNKGFLFYDAITDDARLTIINAIQAKNHGASIRTHSAVIHTEVVNNLWQLTIEPKIGSTYVLHARSIVNAAGPWVKSVEHLTQTPDQQKISLIKGSHIIVPQIYEGHHAYFLQHEDKRVIFVIPYHGFSMIGTTDIPLPGNPDHVTIGHEEIHYLINLVNFYFKSKLSEKDIIYTWSGVRALLADENKEAKSLSRNYSYKVSFKPAPIITIYGGKITTYRQLAEEIINQLIPIFPDMRQSVTATTPLPGASFDQMNFAQYVMYAKEKYKWMDPDLLNRYLYTYGSCMEKFLAPCSNMECLGKKYCTYLYQVEVDYLILEEWAQSCDDILKRRTKLELVIDAKGRENLAEYLSKITLFHHPAEAPLVWH</sequence>
<dbReference type="PROSITE" id="PS00978">
    <property type="entry name" value="FAD_G3PDH_2"/>
    <property type="match status" value="1"/>
</dbReference>
<dbReference type="Proteomes" id="UP000054621">
    <property type="component" value="Unassembled WGS sequence"/>
</dbReference>
<evidence type="ECO:0000256" key="3">
    <source>
        <dbReference type="ARBA" id="ARBA00022630"/>
    </source>
</evidence>
<dbReference type="GO" id="GO:0004368">
    <property type="term" value="F:glycerol-3-phosphate dehydrogenase (quinone) activity"/>
    <property type="evidence" value="ECO:0007669"/>
    <property type="project" value="UniProtKB-EC"/>
</dbReference>
<dbReference type="InterPro" id="IPR038299">
    <property type="entry name" value="DAO_C_sf"/>
</dbReference>
<dbReference type="InterPro" id="IPR036188">
    <property type="entry name" value="FAD/NAD-bd_sf"/>
</dbReference>
<dbReference type="PATRIC" id="fig|28087.4.peg.3529"/>
<comment type="similarity">
    <text evidence="2 6">Belongs to the FAD-dependent glycerol-3-phosphate dehydrogenase family.</text>
</comment>
<evidence type="ECO:0000256" key="4">
    <source>
        <dbReference type="ARBA" id="ARBA00022827"/>
    </source>
</evidence>
<evidence type="ECO:0000256" key="5">
    <source>
        <dbReference type="ARBA" id="ARBA00023002"/>
    </source>
</evidence>
<dbReference type="OrthoDB" id="9766796at2"/>
<dbReference type="Gene3D" id="3.30.9.10">
    <property type="entry name" value="D-Amino Acid Oxidase, subunit A, domain 2"/>
    <property type="match status" value="1"/>
</dbReference>
<protein>
    <recommendedName>
        <fullName evidence="6">Glycerol-3-phosphate dehydrogenase</fullName>
        <ecNumber evidence="6">1.1.5.3</ecNumber>
    </recommendedName>
</protein>